<evidence type="ECO:0000313" key="2">
    <source>
        <dbReference type="Proteomes" id="UP001143856"/>
    </source>
</evidence>
<dbReference type="Proteomes" id="UP001143856">
    <property type="component" value="Unassembled WGS sequence"/>
</dbReference>
<accession>A0ACC1P307</accession>
<organism evidence="1 2">
    <name type="scientific">Xylaria curta</name>
    <dbReference type="NCBI Taxonomy" id="42375"/>
    <lineage>
        <taxon>Eukaryota</taxon>
        <taxon>Fungi</taxon>
        <taxon>Dikarya</taxon>
        <taxon>Ascomycota</taxon>
        <taxon>Pezizomycotina</taxon>
        <taxon>Sordariomycetes</taxon>
        <taxon>Xylariomycetidae</taxon>
        <taxon>Xylariales</taxon>
        <taxon>Xylariaceae</taxon>
        <taxon>Xylaria</taxon>
    </lineage>
</organism>
<reference evidence="1" key="1">
    <citation type="submission" date="2022-10" db="EMBL/GenBank/DDBJ databases">
        <title>Genome Sequence of Xylaria curta.</title>
        <authorList>
            <person name="Buettner E."/>
        </authorList>
    </citation>
    <scope>NUCLEOTIDE SEQUENCE</scope>
    <source>
        <strain evidence="1">Babe10</strain>
    </source>
</reference>
<sequence length="261" mass="29250">MAEQQAPLKAYRGNCHCAAFVYEITLPEIKQAAECNCSICYKKAAIWVFPKPSDVKFVKGDPSALTDYNFNKRQYTHKFCPTCGVSLMVVGHRTPPKAGEEKLPDNGFNLRTFQHGQVDAWKLETKSFDGYALDPAYEVPKFTGSHPIAEVEGGQYGAMWTYQPNAQFVIEGRENTKGYSFGKKIAEKLFCKICGVLLFSEPAQLTDEQVAELDENARKWYDGAKVAKALNLRTINGLNVKDLSSTRFDGYNFIKPGYVEP</sequence>
<gene>
    <name evidence="1" type="ORF">NUW58_g5666</name>
</gene>
<comment type="caution">
    <text evidence="1">The sequence shown here is derived from an EMBL/GenBank/DDBJ whole genome shotgun (WGS) entry which is preliminary data.</text>
</comment>
<protein>
    <submittedName>
        <fullName evidence="1">Uncharacterized protein</fullName>
    </submittedName>
</protein>
<dbReference type="EMBL" id="JAPDGR010001146">
    <property type="protein sequence ID" value="KAJ2985193.1"/>
    <property type="molecule type" value="Genomic_DNA"/>
</dbReference>
<keyword evidence="2" id="KW-1185">Reference proteome</keyword>
<name>A0ACC1P307_9PEZI</name>
<proteinExistence type="predicted"/>
<evidence type="ECO:0000313" key="1">
    <source>
        <dbReference type="EMBL" id="KAJ2985193.1"/>
    </source>
</evidence>